<reference evidence="1" key="1">
    <citation type="submission" date="2014-09" db="EMBL/GenBank/DDBJ databases">
        <authorList>
            <person name="Magalhaes I.L.F."/>
            <person name="Oliveira U."/>
            <person name="Santos F.R."/>
            <person name="Vidigal T.H.D.A."/>
            <person name="Brescovit A.D."/>
            <person name="Santos A.J."/>
        </authorList>
    </citation>
    <scope>NUCLEOTIDE SEQUENCE</scope>
    <source>
        <tissue evidence="1">Shoot tissue taken approximately 20 cm above the soil surface</tissue>
    </source>
</reference>
<proteinExistence type="predicted"/>
<sequence>MSSGQSVMINTFNRENKWQVSPRSHFCNTSNLISASLFKLQKFCSVIVPKWLGRNSFSVDILFNVSS</sequence>
<dbReference type="AlphaFoldDB" id="A0A0A8ZPV6"/>
<reference evidence="1" key="2">
    <citation type="journal article" date="2015" name="Data Brief">
        <title>Shoot transcriptome of the giant reed, Arundo donax.</title>
        <authorList>
            <person name="Barrero R.A."/>
            <person name="Guerrero F.D."/>
            <person name="Moolhuijzen P."/>
            <person name="Goolsby J.A."/>
            <person name="Tidwell J."/>
            <person name="Bellgard S.E."/>
            <person name="Bellgard M.I."/>
        </authorList>
    </citation>
    <scope>NUCLEOTIDE SEQUENCE</scope>
    <source>
        <tissue evidence="1">Shoot tissue taken approximately 20 cm above the soil surface</tissue>
    </source>
</reference>
<accession>A0A0A8ZPV6</accession>
<organism evidence="1">
    <name type="scientific">Arundo donax</name>
    <name type="common">Giant reed</name>
    <name type="synonym">Donax arundinaceus</name>
    <dbReference type="NCBI Taxonomy" id="35708"/>
    <lineage>
        <taxon>Eukaryota</taxon>
        <taxon>Viridiplantae</taxon>
        <taxon>Streptophyta</taxon>
        <taxon>Embryophyta</taxon>
        <taxon>Tracheophyta</taxon>
        <taxon>Spermatophyta</taxon>
        <taxon>Magnoliopsida</taxon>
        <taxon>Liliopsida</taxon>
        <taxon>Poales</taxon>
        <taxon>Poaceae</taxon>
        <taxon>PACMAD clade</taxon>
        <taxon>Arundinoideae</taxon>
        <taxon>Arundineae</taxon>
        <taxon>Arundo</taxon>
    </lineage>
</organism>
<dbReference type="EMBL" id="GBRH01259110">
    <property type="protein sequence ID" value="JAD38785.1"/>
    <property type="molecule type" value="Transcribed_RNA"/>
</dbReference>
<evidence type="ECO:0000313" key="1">
    <source>
        <dbReference type="EMBL" id="JAD38785.1"/>
    </source>
</evidence>
<protein>
    <submittedName>
        <fullName evidence="1">Uncharacterized protein</fullName>
    </submittedName>
</protein>
<name>A0A0A8ZPV6_ARUDO</name>